<dbReference type="RefSeq" id="WP_150894744.1">
    <property type="nucleotide sequence ID" value="NZ_VYUY01000018.1"/>
</dbReference>
<dbReference type="InterPro" id="IPR025877">
    <property type="entry name" value="MobA-like_NTP_Trfase"/>
</dbReference>
<dbReference type="GO" id="GO:0016779">
    <property type="term" value="F:nucleotidyltransferase activity"/>
    <property type="evidence" value="ECO:0007669"/>
    <property type="project" value="TreeGrafter"/>
</dbReference>
<evidence type="ECO:0000313" key="3">
    <source>
        <dbReference type="EMBL" id="KAA9131219.1"/>
    </source>
</evidence>
<accession>A0A5N0TD45</accession>
<feature type="domain" description="MobA-like NTP transferase" evidence="2">
    <location>
        <begin position="7"/>
        <end position="161"/>
    </location>
</feature>
<dbReference type="SUPFAM" id="SSF53448">
    <property type="entry name" value="Nucleotide-diphospho-sugar transferases"/>
    <property type="match status" value="1"/>
</dbReference>
<evidence type="ECO:0000313" key="4">
    <source>
        <dbReference type="Proteomes" id="UP000326838"/>
    </source>
</evidence>
<keyword evidence="1 3" id="KW-0808">Transferase</keyword>
<proteinExistence type="predicted"/>
<dbReference type="PANTHER" id="PTHR19136">
    <property type="entry name" value="MOLYBDENUM COFACTOR GUANYLYLTRANSFERASE"/>
    <property type="match status" value="1"/>
</dbReference>
<dbReference type="Gene3D" id="3.90.550.10">
    <property type="entry name" value="Spore Coat Polysaccharide Biosynthesis Protein SpsA, Chain A"/>
    <property type="match status" value="1"/>
</dbReference>
<keyword evidence="4" id="KW-1185">Reference proteome</keyword>
<name>A0A5N0TD45_9MICO</name>
<evidence type="ECO:0000256" key="1">
    <source>
        <dbReference type="ARBA" id="ARBA00022679"/>
    </source>
</evidence>
<reference evidence="4" key="1">
    <citation type="submission" date="2019-09" db="EMBL/GenBank/DDBJ databases">
        <title>Mumia zhuanghuii sp. nov. isolated from the intestinal contents of plateau pika (Ochotona curzoniae) in the Qinghai-Tibet plateau of China.</title>
        <authorList>
            <person name="Tian Z."/>
        </authorList>
    </citation>
    <scope>NUCLEOTIDE SEQUENCE [LARGE SCALE GENOMIC DNA]</scope>
    <source>
        <strain evidence="4">L-033</strain>
    </source>
</reference>
<protein>
    <submittedName>
        <fullName evidence="3">NTP transferase domain-containing protein</fullName>
    </submittedName>
</protein>
<dbReference type="Proteomes" id="UP000326838">
    <property type="component" value="Unassembled WGS sequence"/>
</dbReference>
<dbReference type="Pfam" id="PF12804">
    <property type="entry name" value="NTP_transf_3"/>
    <property type="match status" value="1"/>
</dbReference>
<sequence length="211" mass="21874">MKPSLGAILLAGGRATRLGGAAKPLLEIGGKTILARTVAAVRAAGAASVTVAGPATDLITGVRWVREEPEFSGPAAAIAAALAASDPAVDPDWMLVLACDLVHPDRVVPLLVADLPLLPADTEGLCLGDASSRPQWLTAVYRTAALRRTAAALPDGGRGAPVRALIDDLAIAVLPVEDRLVRDIDTWEDLEEARRDSARDLSAIDAEEDSP</sequence>
<comment type="caution">
    <text evidence="3">The sequence shown here is derived from an EMBL/GenBank/DDBJ whole genome shotgun (WGS) entry which is preliminary data.</text>
</comment>
<organism evidence="3 4">
    <name type="scientific">Microbacterium caowuchunii</name>
    <dbReference type="NCBI Taxonomy" id="2614638"/>
    <lineage>
        <taxon>Bacteria</taxon>
        <taxon>Bacillati</taxon>
        <taxon>Actinomycetota</taxon>
        <taxon>Actinomycetes</taxon>
        <taxon>Micrococcales</taxon>
        <taxon>Microbacteriaceae</taxon>
        <taxon>Microbacterium</taxon>
    </lineage>
</organism>
<evidence type="ECO:0000259" key="2">
    <source>
        <dbReference type="Pfam" id="PF12804"/>
    </source>
</evidence>
<dbReference type="InterPro" id="IPR029044">
    <property type="entry name" value="Nucleotide-diphossugar_trans"/>
</dbReference>
<dbReference type="AlphaFoldDB" id="A0A5N0TD45"/>
<dbReference type="PANTHER" id="PTHR19136:SF81">
    <property type="entry name" value="MOLYBDENUM COFACTOR GUANYLYLTRANSFERASE"/>
    <property type="match status" value="1"/>
</dbReference>
<gene>
    <name evidence="3" type="ORF">F6B40_13085</name>
</gene>
<dbReference type="EMBL" id="VYUY01000018">
    <property type="protein sequence ID" value="KAA9131219.1"/>
    <property type="molecule type" value="Genomic_DNA"/>
</dbReference>